<dbReference type="NCBIfam" id="TIGR01484">
    <property type="entry name" value="HAD-SF-IIB"/>
    <property type="match status" value="1"/>
</dbReference>
<dbReference type="UniPathway" id="UPA00299"/>
<dbReference type="NCBIfam" id="TIGR00685">
    <property type="entry name" value="T6PP"/>
    <property type="match status" value="1"/>
</dbReference>
<dbReference type="Gene3D" id="3.40.50.1000">
    <property type="entry name" value="HAD superfamily/HAD-like"/>
    <property type="match status" value="1"/>
</dbReference>
<reference evidence="4 5" key="1">
    <citation type="submission" date="2016-03" db="EMBL/GenBank/DDBJ databases">
        <title>Choanephora cucurbitarum.</title>
        <authorList>
            <person name="Min B."/>
            <person name="Park H."/>
            <person name="Park J.-H."/>
            <person name="Shin H.-D."/>
            <person name="Choi I.-G."/>
        </authorList>
    </citation>
    <scope>NUCLEOTIDE SEQUENCE [LARGE SCALE GENOMIC DNA]</scope>
    <source>
        <strain evidence="4 5">KUS-F28377</strain>
    </source>
</reference>
<dbReference type="InterPro" id="IPR003337">
    <property type="entry name" value="Trehalose_PPase"/>
</dbReference>
<dbReference type="Pfam" id="PF02358">
    <property type="entry name" value="Trehalose_PPase"/>
    <property type="match status" value="1"/>
</dbReference>
<dbReference type="InParanoid" id="A0A1C7NRS5"/>
<dbReference type="CDD" id="cd01627">
    <property type="entry name" value="HAD_TPP"/>
    <property type="match status" value="1"/>
</dbReference>
<dbReference type="EC" id="3.1.3.12" evidence="3"/>
<keyword evidence="5" id="KW-1185">Reference proteome</keyword>
<evidence type="ECO:0000256" key="2">
    <source>
        <dbReference type="ARBA" id="ARBA00006330"/>
    </source>
</evidence>
<dbReference type="InterPro" id="IPR006379">
    <property type="entry name" value="HAD-SF_hydro_IIB"/>
</dbReference>
<comment type="caution">
    <text evidence="4">The sequence shown here is derived from an EMBL/GenBank/DDBJ whole genome shotgun (WGS) entry which is preliminary data.</text>
</comment>
<dbReference type="GO" id="GO:0003825">
    <property type="term" value="F:alpha,alpha-trehalose-phosphate synthase (UDP-forming) activity"/>
    <property type="evidence" value="ECO:0007669"/>
    <property type="project" value="TreeGrafter"/>
</dbReference>
<dbReference type="PANTHER" id="PTHR10788:SF123">
    <property type="entry name" value="TREHALOSE-PHOSPHATASE"/>
    <property type="match status" value="1"/>
</dbReference>
<organism evidence="4 5">
    <name type="scientific">Choanephora cucurbitarum</name>
    <dbReference type="NCBI Taxonomy" id="101091"/>
    <lineage>
        <taxon>Eukaryota</taxon>
        <taxon>Fungi</taxon>
        <taxon>Fungi incertae sedis</taxon>
        <taxon>Mucoromycota</taxon>
        <taxon>Mucoromycotina</taxon>
        <taxon>Mucoromycetes</taxon>
        <taxon>Mucorales</taxon>
        <taxon>Mucorineae</taxon>
        <taxon>Choanephoraceae</taxon>
        <taxon>Choanephoroideae</taxon>
        <taxon>Choanephora</taxon>
    </lineage>
</organism>
<dbReference type="InterPro" id="IPR023214">
    <property type="entry name" value="HAD_sf"/>
</dbReference>
<evidence type="ECO:0000256" key="1">
    <source>
        <dbReference type="ARBA" id="ARBA00005409"/>
    </source>
</evidence>
<dbReference type="InterPro" id="IPR036412">
    <property type="entry name" value="HAD-like_sf"/>
</dbReference>
<proteinExistence type="inferred from homology"/>
<accession>A0A1C7NRS5</accession>
<gene>
    <name evidence="4" type="primary">TPS2_0</name>
    <name evidence="4" type="ORF">A0J61_00836</name>
</gene>
<evidence type="ECO:0000256" key="3">
    <source>
        <dbReference type="RuleBase" id="RU361117"/>
    </source>
</evidence>
<dbReference type="STRING" id="101091.A0A1C7NRS5"/>
<dbReference type="EMBL" id="LUGH01000021">
    <property type="protein sequence ID" value="OBZ91126.1"/>
    <property type="molecule type" value="Genomic_DNA"/>
</dbReference>
<dbReference type="PANTHER" id="PTHR10788">
    <property type="entry name" value="TREHALOSE-6-PHOSPHATE SYNTHASE"/>
    <property type="match status" value="1"/>
</dbReference>
<comment type="similarity">
    <text evidence="1">In the N-terminal section; belongs to the glycosyltransferase 20 family.</text>
</comment>
<comment type="catalytic activity">
    <reaction evidence="3">
        <text>alpha,alpha-trehalose 6-phosphate + H2O = alpha,alpha-trehalose + phosphate</text>
        <dbReference type="Rhea" id="RHEA:23420"/>
        <dbReference type="ChEBI" id="CHEBI:15377"/>
        <dbReference type="ChEBI" id="CHEBI:16551"/>
        <dbReference type="ChEBI" id="CHEBI:43474"/>
        <dbReference type="ChEBI" id="CHEBI:58429"/>
        <dbReference type="EC" id="3.1.3.12"/>
    </reaction>
</comment>
<comment type="pathway">
    <text evidence="3">Glycan biosynthesis; trehalose biosynthesis.</text>
</comment>
<comment type="function">
    <text evidence="3">Removes the phosphate from trehalose 6-phosphate to produce free trehalose.</text>
</comment>
<evidence type="ECO:0000313" key="5">
    <source>
        <dbReference type="Proteomes" id="UP000093000"/>
    </source>
</evidence>
<keyword evidence="3" id="KW-0378">Hydrolase</keyword>
<comment type="similarity">
    <text evidence="3">Belongs to the trehalose phosphatase family.</text>
</comment>
<comment type="similarity">
    <text evidence="2">In the C-terminal section; belongs to the trehalose phosphatase family.</text>
</comment>
<dbReference type="AlphaFoldDB" id="A0A1C7NRS5"/>
<dbReference type="GO" id="GO:0005946">
    <property type="term" value="C:alpha,alpha-trehalose-phosphate synthase complex (UDP-forming)"/>
    <property type="evidence" value="ECO:0007669"/>
    <property type="project" value="TreeGrafter"/>
</dbReference>
<dbReference type="Proteomes" id="UP000093000">
    <property type="component" value="Unassembled WGS sequence"/>
</dbReference>
<dbReference type="SUPFAM" id="SSF56784">
    <property type="entry name" value="HAD-like"/>
    <property type="match status" value="1"/>
</dbReference>
<dbReference type="GO" id="GO:0004805">
    <property type="term" value="F:trehalose-phosphatase activity"/>
    <property type="evidence" value="ECO:0007669"/>
    <property type="project" value="UniProtKB-EC"/>
</dbReference>
<name>A0A1C7NRS5_9FUNG</name>
<dbReference type="InterPro" id="IPR001830">
    <property type="entry name" value="Glyco_trans_20"/>
</dbReference>
<sequence length="267" mass="30157">MTIQYTQPLNKAALFTTYKTTHQRLFLFDYDGTLTPIVSNPADAQPTPILLHHLHELCQDPFNTVWVISGRDQEFLDTYLGKIPRLNLSAEHGSFMKKADSLDWIDMLKDADMSWKSVAISIFETYTQQNPGTVIEQKKSSITWHYRNAKDTQEATLQSQLCHQELVKIPGVDILVGKMNLEVRSLLVNKGEVVKRIKQKHASDFVMCAGDDQTDEDMFRVLKDDSAAFCVSVGPISKTTLARHSVEQSEDIVDILGQLVKTNNSTL</sequence>
<comment type="cofactor">
    <cofactor evidence="3">
        <name>a divalent metal cation</name>
        <dbReference type="ChEBI" id="CHEBI:60240"/>
    </cofactor>
</comment>
<dbReference type="GO" id="GO:0005992">
    <property type="term" value="P:trehalose biosynthetic process"/>
    <property type="evidence" value="ECO:0007669"/>
    <property type="project" value="UniProtKB-UniPathway"/>
</dbReference>
<dbReference type="OrthoDB" id="755951at2759"/>
<evidence type="ECO:0000313" key="4">
    <source>
        <dbReference type="EMBL" id="OBZ91126.1"/>
    </source>
</evidence>
<dbReference type="Gene3D" id="3.30.70.1020">
    <property type="entry name" value="Trehalose-6-phosphate phosphatase related protein, domain 2"/>
    <property type="match status" value="1"/>
</dbReference>
<dbReference type="GO" id="GO:0005829">
    <property type="term" value="C:cytosol"/>
    <property type="evidence" value="ECO:0007669"/>
    <property type="project" value="TreeGrafter"/>
</dbReference>
<protein>
    <recommendedName>
        <fullName evidence="3">Trehalose 6-phosphate phosphatase</fullName>
        <ecNumber evidence="3">3.1.3.12</ecNumber>
    </recommendedName>
</protein>